<proteinExistence type="predicted"/>
<accession>A0A699HDJ7</accession>
<reference evidence="1" key="1">
    <citation type="journal article" date="2019" name="Sci. Rep.">
        <title>Draft genome of Tanacetum cinerariifolium, the natural source of mosquito coil.</title>
        <authorList>
            <person name="Yamashiro T."/>
            <person name="Shiraishi A."/>
            <person name="Satake H."/>
            <person name="Nakayama K."/>
        </authorList>
    </citation>
    <scope>NUCLEOTIDE SEQUENCE</scope>
</reference>
<protein>
    <submittedName>
        <fullName evidence="1">Uncharacterized protein</fullName>
    </submittedName>
</protein>
<organism evidence="1">
    <name type="scientific">Tanacetum cinerariifolium</name>
    <name type="common">Dalmatian daisy</name>
    <name type="synonym">Chrysanthemum cinerariifolium</name>
    <dbReference type="NCBI Taxonomy" id="118510"/>
    <lineage>
        <taxon>Eukaryota</taxon>
        <taxon>Viridiplantae</taxon>
        <taxon>Streptophyta</taxon>
        <taxon>Embryophyta</taxon>
        <taxon>Tracheophyta</taxon>
        <taxon>Spermatophyta</taxon>
        <taxon>Magnoliopsida</taxon>
        <taxon>eudicotyledons</taxon>
        <taxon>Gunneridae</taxon>
        <taxon>Pentapetalae</taxon>
        <taxon>asterids</taxon>
        <taxon>campanulids</taxon>
        <taxon>Asterales</taxon>
        <taxon>Asteraceae</taxon>
        <taxon>Asteroideae</taxon>
        <taxon>Anthemideae</taxon>
        <taxon>Anthemidinae</taxon>
        <taxon>Tanacetum</taxon>
    </lineage>
</organism>
<dbReference type="EMBL" id="BKCJ010138926">
    <property type="protein sequence ID" value="GEX91824.1"/>
    <property type="molecule type" value="Genomic_DNA"/>
</dbReference>
<dbReference type="AlphaFoldDB" id="A0A699HDJ7"/>
<name>A0A699HDJ7_TANCI</name>
<sequence>MTCSLSHTDSEVEALVQKLIDEDKSRQNAILDLALQFKNSCTAKDDLRNAYEKCNNISQASRALINSFLKEGSAKDYELNLSMYEKAAKLEKQMDAKLAWLLEKYYYRSQKV</sequence>
<evidence type="ECO:0000313" key="1">
    <source>
        <dbReference type="EMBL" id="GEX91824.1"/>
    </source>
</evidence>
<comment type="caution">
    <text evidence="1">The sequence shown here is derived from an EMBL/GenBank/DDBJ whole genome shotgun (WGS) entry which is preliminary data.</text>
</comment>
<gene>
    <name evidence="1" type="ORF">Tci_363799</name>
</gene>